<sequence>AANLGHTMEDETLVRKLLNALPDRTNPNEQSNLVEEDLEPTLLMATLEEEECDKVSLHQEDVGYKETNMDSLWYLDNGASNHMTGIREHFKELDEKVG</sequence>
<evidence type="ECO:0000259" key="1">
    <source>
        <dbReference type="Pfam" id="PF22936"/>
    </source>
</evidence>
<feature type="domain" description="Retrovirus-related Pol polyprotein from transposon TNT 1-94-like beta-barrel" evidence="1">
    <location>
        <begin position="73"/>
        <end position="95"/>
    </location>
</feature>
<comment type="caution">
    <text evidence="2">The sequence shown here is derived from an EMBL/GenBank/DDBJ whole genome shotgun (WGS) entry which is preliminary data.</text>
</comment>
<dbReference type="Pfam" id="PF22936">
    <property type="entry name" value="Pol_BBD"/>
    <property type="match status" value="1"/>
</dbReference>
<proteinExistence type="predicted"/>
<accession>A0A699TS31</accession>
<evidence type="ECO:0000313" key="2">
    <source>
        <dbReference type="EMBL" id="GFD11969.1"/>
    </source>
</evidence>
<protein>
    <submittedName>
        <fullName evidence="2">Zinc finger, CCHC-type</fullName>
    </submittedName>
</protein>
<name>A0A699TS31_TANCI</name>
<dbReference type="EMBL" id="BKCJ011262534">
    <property type="protein sequence ID" value="GFD11969.1"/>
    <property type="molecule type" value="Genomic_DNA"/>
</dbReference>
<gene>
    <name evidence="2" type="ORF">Tci_883938</name>
</gene>
<feature type="non-terminal residue" evidence="2">
    <location>
        <position position="1"/>
    </location>
</feature>
<dbReference type="InterPro" id="IPR054722">
    <property type="entry name" value="PolX-like_BBD"/>
</dbReference>
<organism evidence="2">
    <name type="scientific">Tanacetum cinerariifolium</name>
    <name type="common">Dalmatian daisy</name>
    <name type="synonym">Chrysanthemum cinerariifolium</name>
    <dbReference type="NCBI Taxonomy" id="118510"/>
    <lineage>
        <taxon>Eukaryota</taxon>
        <taxon>Viridiplantae</taxon>
        <taxon>Streptophyta</taxon>
        <taxon>Embryophyta</taxon>
        <taxon>Tracheophyta</taxon>
        <taxon>Spermatophyta</taxon>
        <taxon>Magnoliopsida</taxon>
        <taxon>eudicotyledons</taxon>
        <taxon>Gunneridae</taxon>
        <taxon>Pentapetalae</taxon>
        <taxon>asterids</taxon>
        <taxon>campanulids</taxon>
        <taxon>Asterales</taxon>
        <taxon>Asteraceae</taxon>
        <taxon>Asteroideae</taxon>
        <taxon>Anthemideae</taxon>
        <taxon>Anthemidinae</taxon>
        <taxon>Tanacetum</taxon>
    </lineage>
</organism>
<dbReference type="AlphaFoldDB" id="A0A699TS31"/>
<reference evidence="2" key="1">
    <citation type="journal article" date="2019" name="Sci. Rep.">
        <title>Draft genome of Tanacetum cinerariifolium, the natural source of mosquito coil.</title>
        <authorList>
            <person name="Yamashiro T."/>
            <person name="Shiraishi A."/>
            <person name="Satake H."/>
            <person name="Nakayama K."/>
        </authorList>
    </citation>
    <scope>NUCLEOTIDE SEQUENCE</scope>
</reference>